<dbReference type="Proteomes" id="UP000256661">
    <property type="component" value="Unassembled WGS sequence"/>
</dbReference>
<evidence type="ECO:0000256" key="1">
    <source>
        <dbReference type="SAM" id="Phobius"/>
    </source>
</evidence>
<dbReference type="AlphaFoldDB" id="A0A3D9SXJ1"/>
<accession>A0A3D9SXJ1</accession>
<protein>
    <submittedName>
        <fullName evidence="2">Uncharacterized protein</fullName>
    </submittedName>
</protein>
<sequence>MTGLDPLVSAIVGAWTNIIDWWQRSPKAFKRFIIYGVIPIALVSAGIFVGAKYLSPEPPEPPPLGLDLNGYCQSYDLKYANETCAQDLDLRQACEGQYGPNKHTVDFNPNDKYSAKCLRPDQREPVGGIVNISDHCKKKYLNVVNVGAWFDDKAKKWLCRFKIDYSAACVWRYGTSDLKARRAEDGTWNCVKS</sequence>
<feature type="transmembrane region" description="Helical" evidence="1">
    <location>
        <begin position="32"/>
        <end position="54"/>
    </location>
</feature>
<keyword evidence="3" id="KW-1185">Reference proteome</keyword>
<evidence type="ECO:0000313" key="3">
    <source>
        <dbReference type="Proteomes" id="UP000256661"/>
    </source>
</evidence>
<evidence type="ECO:0000313" key="2">
    <source>
        <dbReference type="EMBL" id="REF00569.1"/>
    </source>
</evidence>
<keyword evidence="1" id="KW-0812">Transmembrane</keyword>
<dbReference type="OrthoDB" id="47286at1988"/>
<name>A0A3D9SXJ1_9ACTN</name>
<keyword evidence="1" id="KW-0472">Membrane</keyword>
<dbReference type="RefSeq" id="WP_116025708.1">
    <property type="nucleotide sequence ID" value="NZ_QTTT01000001.1"/>
</dbReference>
<keyword evidence="1" id="KW-1133">Transmembrane helix</keyword>
<proteinExistence type="predicted"/>
<dbReference type="EMBL" id="QTTT01000001">
    <property type="protein sequence ID" value="REF00569.1"/>
    <property type="molecule type" value="Genomic_DNA"/>
</dbReference>
<gene>
    <name evidence="2" type="ORF">DFJ69_6119</name>
</gene>
<organism evidence="2 3">
    <name type="scientific">Thermomonospora umbrina</name>
    <dbReference type="NCBI Taxonomy" id="111806"/>
    <lineage>
        <taxon>Bacteria</taxon>
        <taxon>Bacillati</taxon>
        <taxon>Actinomycetota</taxon>
        <taxon>Actinomycetes</taxon>
        <taxon>Streptosporangiales</taxon>
        <taxon>Thermomonosporaceae</taxon>
        <taxon>Thermomonospora</taxon>
    </lineage>
</organism>
<reference evidence="2 3" key="1">
    <citation type="submission" date="2018-08" db="EMBL/GenBank/DDBJ databases">
        <title>Sequencing the genomes of 1000 actinobacteria strains.</title>
        <authorList>
            <person name="Klenk H.-P."/>
        </authorList>
    </citation>
    <scope>NUCLEOTIDE SEQUENCE [LARGE SCALE GENOMIC DNA]</scope>
    <source>
        <strain evidence="2 3">DSM 43927</strain>
    </source>
</reference>
<comment type="caution">
    <text evidence="2">The sequence shown here is derived from an EMBL/GenBank/DDBJ whole genome shotgun (WGS) entry which is preliminary data.</text>
</comment>